<evidence type="ECO:0000313" key="2">
    <source>
        <dbReference type="Proteomes" id="UP001143856"/>
    </source>
</evidence>
<name>A0ACC1PNP9_9PEZI</name>
<organism evidence="1 2">
    <name type="scientific">Xylaria curta</name>
    <dbReference type="NCBI Taxonomy" id="42375"/>
    <lineage>
        <taxon>Eukaryota</taxon>
        <taxon>Fungi</taxon>
        <taxon>Dikarya</taxon>
        <taxon>Ascomycota</taxon>
        <taxon>Pezizomycotina</taxon>
        <taxon>Sordariomycetes</taxon>
        <taxon>Xylariomycetidae</taxon>
        <taxon>Xylariales</taxon>
        <taxon>Xylariaceae</taxon>
        <taxon>Xylaria</taxon>
    </lineage>
</organism>
<accession>A0ACC1PNP9</accession>
<keyword evidence="2" id="KW-1185">Reference proteome</keyword>
<protein>
    <submittedName>
        <fullName evidence="1">Uncharacterized protein</fullName>
    </submittedName>
</protein>
<proteinExistence type="predicted"/>
<gene>
    <name evidence="1" type="ORF">NUW58_g890</name>
</gene>
<dbReference type="EMBL" id="JAPDGR010000086">
    <property type="protein sequence ID" value="KAJ2996691.1"/>
    <property type="molecule type" value="Genomic_DNA"/>
</dbReference>
<reference evidence="1" key="1">
    <citation type="submission" date="2022-10" db="EMBL/GenBank/DDBJ databases">
        <title>Genome Sequence of Xylaria curta.</title>
        <authorList>
            <person name="Buettner E."/>
        </authorList>
    </citation>
    <scope>NUCLEOTIDE SEQUENCE</scope>
    <source>
        <strain evidence="1">Babe10</strain>
    </source>
</reference>
<sequence length="212" mass="23653">MKIQFPTILLGLSAARAVSAQITEIHQEGPFALRVKGQAPNSSINGYFTWYNLKGVSAPSFISYEPLSYPMIGNSSFEWYFNYTGLIQYRGHEVGYLLANPTANTTTPSPYRGQPLDLSYKPNSNVGIALLGIGGAFDAGFDADNKTFSTSEFDDATYLPGVPPEYSEDLGYYRWAVCWELSGYYRQTLSWITVGEPHNPTCEFVDLMRVKF</sequence>
<dbReference type="Proteomes" id="UP001143856">
    <property type="component" value="Unassembled WGS sequence"/>
</dbReference>
<evidence type="ECO:0000313" key="1">
    <source>
        <dbReference type="EMBL" id="KAJ2996691.1"/>
    </source>
</evidence>
<comment type="caution">
    <text evidence="1">The sequence shown here is derived from an EMBL/GenBank/DDBJ whole genome shotgun (WGS) entry which is preliminary data.</text>
</comment>